<keyword evidence="3" id="KW-1185">Reference proteome</keyword>
<feature type="compositionally biased region" description="Polar residues" evidence="1">
    <location>
        <begin position="194"/>
        <end position="205"/>
    </location>
</feature>
<proteinExistence type="predicted"/>
<name>A0AAD6S717_9AGAR</name>
<sequence length="582" mass="61515">MSLLSLSSAAGPSATTLAALSEYCSSSDSPSSSFSQSQARYSFVSDVVPLSSQAVPELAGIIAQSSRFQPASVQEKMVKALRVPMDSGFTRAAPSNGRKNRAASTQAIYGGFPPSSSDCFFNDASLVGISTPAHIGLGILLPSSSSNDLHLVSPLAARRTSSTGMDGPSEDISASRLLLSPIVGPSRSPPATPRHTTTYVTTQSAASDVKTASSSRYAGLGHGIPSHLNSSTTADNSKLTSGFTVGSVRRISQFLGIDLFASYPTAILPRVARRITAGFELKTLTEQRGPLGRLGMGAVNFLREHLRRASSVREATQTAPVFRADIAARGLQAAQDKGLILKRTLAAVARFVTQHHRRAASTVDDAHYVALPVHSVHSSPQSILRLVKYYCMDFESVATSQPLQDGEDFTFTLGIECPQALSPPPSRRISLVFGGGCSDSIDFVGTSQPFQDGEEAVWMTHGDSSTITLAGGNCSGHNNDLNPSVAALCDASRRRARLVRRVPPSEKSPDSSPVPPGPTPRCLNLVRRVTSGPNQRSTATAPAAAAADLERRKRRAQQKAACIVKEEASHPWCSYCPAATQA</sequence>
<evidence type="ECO:0000313" key="3">
    <source>
        <dbReference type="Proteomes" id="UP001218188"/>
    </source>
</evidence>
<evidence type="ECO:0000313" key="2">
    <source>
        <dbReference type="EMBL" id="KAJ7022384.1"/>
    </source>
</evidence>
<feature type="region of interest" description="Disordered" evidence="1">
    <location>
        <begin position="184"/>
        <end position="205"/>
    </location>
</feature>
<protein>
    <submittedName>
        <fullName evidence="2">Uncharacterized protein</fullName>
    </submittedName>
</protein>
<feature type="region of interest" description="Disordered" evidence="1">
    <location>
        <begin position="499"/>
        <end position="557"/>
    </location>
</feature>
<comment type="caution">
    <text evidence="2">The sequence shown here is derived from an EMBL/GenBank/DDBJ whole genome shotgun (WGS) entry which is preliminary data.</text>
</comment>
<dbReference type="EMBL" id="JARJCM010000210">
    <property type="protein sequence ID" value="KAJ7022384.1"/>
    <property type="molecule type" value="Genomic_DNA"/>
</dbReference>
<dbReference type="Proteomes" id="UP001218188">
    <property type="component" value="Unassembled WGS sequence"/>
</dbReference>
<evidence type="ECO:0000256" key="1">
    <source>
        <dbReference type="SAM" id="MobiDB-lite"/>
    </source>
</evidence>
<dbReference type="AlphaFoldDB" id="A0AAD6S717"/>
<reference evidence="2" key="1">
    <citation type="submission" date="2023-03" db="EMBL/GenBank/DDBJ databases">
        <title>Massive genome expansion in bonnet fungi (Mycena s.s.) driven by repeated elements and novel gene families across ecological guilds.</title>
        <authorList>
            <consortium name="Lawrence Berkeley National Laboratory"/>
            <person name="Harder C.B."/>
            <person name="Miyauchi S."/>
            <person name="Viragh M."/>
            <person name="Kuo A."/>
            <person name="Thoen E."/>
            <person name="Andreopoulos B."/>
            <person name="Lu D."/>
            <person name="Skrede I."/>
            <person name="Drula E."/>
            <person name="Henrissat B."/>
            <person name="Morin E."/>
            <person name="Kohler A."/>
            <person name="Barry K."/>
            <person name="LaButti K."/>
            <person name="Morin E."/>
            <person name="Salamov A."/>
            <person name="Lipzen A."/>
            <person name="Mereny Z."/>
            <person name="Hegedus B."/>
            <person name="Baldrian P."/>
            <person name="Stursova M."/>
            <person name="Weitz H."/>
            <person name="Taylor A."/>
            <person name="Grigoriev I.V."/>
            <person name="Nagy L.G."/>
            <person name="Martin F."/>
            <person name="Kauserud H."/>
        </authorList>
    </citation>
    <scope>NUCLEOTIDE SEQUENCE</scope>
    <source>
        <strain evidence="2">CBHHK200</strain>
    </source>
</reference>
<accession>A0AAD6S717</accession>
<organism evidence="2 3">
    <name type="scientific">Mycena alexandri</name>
    <dbReference type="NCBI Taxonomy" id="1745969"/>
    <lineage>
        <taxon>Eukaryota</taxon>
        <taxon>Fungi</taxon>
        <taxon>Dikarya</taxon>
        <taxon>Basidiomycota</taxon>
        <taxon>Agaricomycotina</taxon>
        <taxon>Agaricomycetes</taxon>
        <taxon>Agaricomycetidae</taxon>
        <taxon>Agaricales</taxon>
        <taxon>Marasmiineae</taxon>
        <taxon>Mycenaceae</taxon>
        <taxon>Mycena</taxon>
    </lineage>
</organism>
<gene>
    <name evidence="2" type="ORF">C8F04DRAFT_1272621</name>
</gene>